<dbReference type="PANTHER" id="PTHR47354:SF6">
    <property type="entry name" value="NADH OXIDOREDUCTASE HCR"/>
    <property type="match status" value="1"/>
</dbReference>
<keyword evidence="5" id="KW-0274">FAD</keyword>
<dbReference type="InterPro" id="IPR050415">
    <property type="entry name" value="MRET"/>
</dbReference>
<dbReference type="Pfam" id="PF00111">
    <property type="entry name" value="Fer2"/>
    <property type="match status" value="1"/>
</dbReference>
<dbReference type="InterPro" id="IPR006058">
    <property type="entry name" value="2Fe2S_fd_BS"/>
</dbReference>
<dbReference type="PROSITE" id="PS00197">
    <property type="entry name" value="2FE2S_FER_1"/>
    <property type="match status" value="1"/>
</dbReference>
<dbReference type="GO" id="GO:0051537">
    <property type="term" value="F:2 iron, 2 sulfur cluster binding"/>
    <property type="evidence" value="ECO:0007669"/>
    <property type="project" value="UniProtKB-KW"/>
</dbReference>
<keyword evidence="2" id="KW-0285">Flavoprotein</keyword>
<dbReference type="Gene3D" id="2.40.30.10">
    <property type="entry name" value="Translation factors"/>
    <property type="match status" value="1"/>
</dbReference>
<dbReference type="SUPFAM" id="SSF52343">
    <property type="entry name" value="Ferredoxin reductase-like, C-terminal NADP-linked domain"/>
    <property type="match status" value="1"/>
</dbReference>
<evidence type="ECO:0000256" key="4">
    <source>
        <dbReference type="ARBA" id="ARBA00022723"/>
    </source>
</evidence>
<keyword evidence="7" id="KW-0408">Iron</keyword>
<dbReference type="InterPro" id="IPR017927">
    <property type="entry name" value="FAD-bd_FR_type"/>
</dbReference>
<comment type="similarity">
    <text evidence="9">In the N-terminal section; belongs to the FAD-binding oxidoreductase type 6 family.</text>
</comment>
<dbReference type="EMBL" id="JPWH01000007">
    <property type="protein sequence ID" value="RCK50767.1"/>
    <property type="molecule type" value="Genomic_DNA"/>
</dbReference>
<reference evidence="12 13" key="1">
    <citation type="submission" date="2014-07" db="EMBL/GenBank/DDBJ databases">
        <title>Draft genome sequence of Thalassospira profundimaris S25-3-2.</title>
        <authorList>
            <person name="Lai Q."/>
            <person name="Shao Z."/>
        </authorList>
    </citation>
    <scope>NUCLEOTIDE SEQUENCE [LARGE SCALE GENOMIC DNA]</scope>
    <source>
        <strain evidence="12 13">S25-3-2</strain>
    </source>
</reference>
<dbReference type="CDD" id="cd06215">
    <property type="entry name" value="FNR_iron_sulfur_binding_1"/>
    <property type="match status" value="1"/>
</dbReference>
<dbReference type="Gene3D" id="3.10.20.30">
    <property type="match status" value="1"/>
</dbReference>
<evidence type="ECO:0000256" key="9">
    <source>
        <dbReference type="ARBA" id="ARBA00061434"/>
    </source>
</evidence>
<dbReference type="STRING" id="502049.TH15_08635"/>
<keyword evidence="3" id="KW-0001">2Fe-2S</keyword>
<dbReference type="InterPro" id="IPR001041">
    <property type="entry name" value="2Fe-2S_ferredoxin-type"/>
</dbReference>
<proteinExistence type="inferred from homology"/>
<dbReference type="PRINTS" id="PR00410">
    <property type="entry name" value="PHEHYDRXLASE"/>
</dbReference>
<evidence type="ECO:0000256" key="6">
    <source>
        <dbReference type="ARBA" id="ARBA00023002"/>
    </source>
</evidence>
<dbReference type="PANTHER" id="PTHR47354">
    <property type="entry name" value="NADH OXIDOREDUCTASE HCR"/>
    <property type="match status" value="1"/>
</dbReference>
<evidence type="ECO:0000256" key="8">
    <source>
        <dbReference type="ARBA" id="ARBA00023014"/>
    </source>
</evidence>
<dbReference type="InterPro" id="IPR017938">
    <property type="entry name" value="Riboflavin_synthase-like_b-brl"/>
</dbReference>
<dbReference type="RefSeq" id="WP_114088338.1">
    <property type="nucleotide sequence ID" value="NZ_JPWH01000007.1"/>
</dbReference>
<dbReference type="InterPro" id="IPR001433">
    <property type="entry name" value="OxRdtase_FAD/NAD-bd"/>
</dbReference>
<name>A0A367XB02_9PROT</name>
<organism evidence="12 13">
    <name type="scientific">Thalassospira profundimaris</name>
    <dbReference type="NCBI Taxonomy" id="502049"/>
    <lineage>
        <taxon>Bacteria</taxon>
        <taxon>Pseudomonadati</taxon>
        <taxon>Pseudomonadota</taxon>
        <taxon>Alphaproteobacteria</taxon>
        <taxon>Rhodospirillales</taxon>
        <taxon>Thalassospiraceae</taxon>
        <taxon>Thalassospira</taxon>
    </lineage>
</organism>
<dbReference type="PROSITE" id="PS51384">
    <property type="entry name" value="FAD_FR"/>
    <property type="match status" value="1"/>
</dbReference>
<dbReference type="GO" id="GO:0046872">
    <property type="term" value="F:metal ion binding"/>
    <property type="evidence" value="ECO:0007669"/>
    <property type="project" value="UniProtKB-KW"/>
</dbReference>
<gene>
    <name evidence="12" type="ORF">TH25_10845</name>
</gene>
<dbReference type="Gene3D" id="3.40.50.80">
    <property type="entry name" value="Nucleotide-binding domain of ferredoxin-NADP reductase (FNR) module"/>
    <property type="match status" value="1"/>
</dbReference>
<dbReference type="GO" id="GO:0016491">
    <property type="term" value="F:oxidoreductase activity"/>
    <property type="evidence" value="ECO:0007669"/>
    <property type="project" value="UniProtKB-KW"/>
</dbReference>
<accession>A0A367XB02</accession>
<evidence type="ECO:0000313" key="13">
    <source>
        <dbReference type="Proteomes" id="UP000252517"/>
    </source>
</evidence>
<dbReference type="CDD" id="cd00207">
    <property type="entry name" value="fer2"/>
    <property type="match status" value="1"/>
</dbReference>
<dbReference type="InterPro" id="IPR036010">
    <property type="entry name" value="2Fe-2S_ferredoxin-like_sf"/>
</dbReference>
<evidence type="ECO:0000313" key="12">
    <source>
        <dbReference type="EMBL" id="RCK50767.1"/>
    </source>
</evidence>
<dbReference type="InterPro" id="IPR039261">
    <property type="entry name" value="FNR_nucleotide-bd"/>
</dbReference>
<evidence type="ECO:0000256" key="5">
    <source>
        <dbReference type="ARBA" id="ARBA00022827"/>
    </source>
</evidence>
<comment type="cofactor">
    <cofactor evidence="1">
        <name>FAD</name>
        <dbReference type="ChEBI" id="CHEBI:57692"/>
    </cofactor>
</comment>
<dbReference type="InterPro" id="IPR008333">
    <property type="entry name" value="Cbr1-like_FAD-bd_dom"/>
</dbReference>
<protein>
    <submittedName>
        <fullName evidence="12">Ferredoxin</fullName>
    </submittedName>
</protein>
<evidence type="ECO:0000256" key="1">
    <source>
        <dbReference type="ARBA" id="ARBA00001974"/>
    </source>
</evidence>
<evidence type="ECO:0000256" key="3">
    <source>
        <dbReference type="ARBA" id="ARBA00022714"/>
    </source>
</evidence>
<keyword evidence="4" id="KW-0479">Metal-binding</keyword>
<evidence type="ECO:0000259" key="10">
    <source>
        <dbReference type="PROSITE" id="PS51085"/>
    </source>
</evidence>
<dbReference type="PROSITE" id="PS51085">
    <property type="entry name" value="2FE2S_FER_2"/>
    <property type="match status" value="1"/>
</dbReference>
<dbReference type="SUPFAM" id="SSF63380">
    <property type="entry name" value="Riboflavin synthase domain-like"/>
    <property type="match status" value="1"/>
</dbReference>
<dbReference type="Proteomes" id="UP000252517">
    <property type="component" value="Unassembled WGS sequence"/>
</dbReference>
<evidence type="ECO:0000259" key="11">
    <source>
        <dbReference type="PROSITE" id="PS51384"/>
    </source>
</evidence>
<dbReference type="SUPFAM" id="SSF54292">
    <property type="entry name" value="2Fe-2S ferredoxin-like"/>
    <property type="match status" value="1"/>
</dbReference>
<dbReference type="InterPro" id="IPR012675">
    <property type="entry name" value="Beta-grasp_dom_sf"/>
</dbReference>
<sequence length="362" mass="39880">MAEEKLTEVTRVPMWDPEQDDVLVCRQVRQETHDVKTFVFSGREPRAFRFYPGQYMTFELPVEGMVTRSYTISASAARPYRVEITVKRVPGGPGSNWLHDYMVPGKEVNVSGPGGEFTTDATGEEKLLFLSAGSGITPMMSMTRTACDLSEPTDLHFVHAARSPSDIIFRDELALLAAQNPSLKLAFTCETTSASHSWSGYTGRLSLQMLSLMSPDFLERKIFCCGPALFMEGVRNMLQQADFNMERYYEESFDFGAETAGTIEEHASAAPEISDQTFRVSFSKTGHVVECGPGMTVLSAAREAGLLPMSSCQRGICGTCKSKLVSGQVDMQHGGGIRQREIDQGKILICCSTPLSDIEVEI</sequence>
<evidence type="ECO:0000256" key="2">
    <source>
        <dbReference type="ARBA" id="ARBA00022630"/>
    </source>
</evidence>
<dbReference type="Pfam" id="PF00175">
    <property type="entry name" value="NAD_binding_1"/>
    <property type="match status" value="1"/>
</dbReference>
<feature type="domain" description="2Fe-2S ferredoxin-type" evidence="10">
    <location>
        <begin position="278"/>
        <end position="362"/>
    </location>
</feature>
<keyword evidence="6" id="KW-0560">Oxidoreductase</keyword>
<evidence type="ECO:0000256" key="7">
    <source>
        <dbReference type="ARBA" id="ARBA00023004"/>
    </source>
</evidence>
<dbReference type="Pfam" id="PF00970">
    <property type="entry name" value="FAD_binding_6"/>
    <property type="match status" value="1"/>
</dbReference>
<comment type="caution">
    <text evidence="12">The sequence shown here is derived from an EMBL/GenBank/DDBJ whole genome shotgun (WGS) entry which is preliminary data.</text>
</comment>
<dbReference type="AlphaFoldDB" id="A0A367XB02"/>
<dbReference type="OrthoDB" id="9806195at2"/>
<keyword evidence="8" id="KW-0411">Iron-sulfur</keyword>
<feature type="domain" description="FAD-binding FR-type" evidence="11">
    <location>
        <begin position="15"/>
        <end position="120"/>
    </location>
</feature>